<evidence type="ECO:0000313" key="3">
    <source>
        <dbReference type="EMBL" id="BBH52690.1"/>
    </source>
</evidence>
<accession>A0A4P2VLL8</accession>
<evidence type="ECO:0000313" key="4">
    <source>
        <dbReference type="Proteomes" id="UP000291236"/>
    </source>
</evidence>
<reference evidence="3 4" key="1">
    <citation type="submission" date="2018-12" db="EMBL/GenBank/DDBJ databases">
        <title>Rubrispira sanarue gen. nov., sp., nov., a member of the order Silvanigrellales, isolated from a brackish lake in Hamamatsu Japan.</title>
        <authorList>
            <person name="Maejima Y."/>
            <person name="Iino T."/>
            <person name="Muraguchi Y."/>
            <person name="Fukuda K."/>
            <person name="Nojiri H."/>
            <person name="Ohkuma M."/>
            <person name="Moriuchi R."/>
            <person name="Dohra H."/>
            <person name="Kimbara K."/>
            <person name="Shintani M."/>
        </authorList>
    </citation>
    <scope>NUCLEOTIDE SEQUENCE [LARGE SCALE GENOMIC DNA]</scope>
    <source>
        <strain evidence="3 4">RF1110005</strain>
    </source>
</reference>
<dbReference type="KEGG" id="sbf:JCM31447_11310"/>
<evidence type="ECO:0000256" key="1">
    <source>
        <dbReference type="SAM" id="Coils"/>
    </source>
</evidence>
<name>A0A4P2VLL8_FLUSA</name>
<evidence type="ECO:0000259" key="2">
    <source>
        <dbReference type="Pfam" id="PF03109"/>
    </source>
</evidence>
<dbReference type="AlphaFoldDB" id="A0A4P2VLL8"/>
<dbReference type="EMBL" id="AP019368">
    <property type="protein sequence ID" value="BBH52690.1"/>
    <property type="molecule type" value="Genomic_DNA"/>
</dbReference>
<dbReference type="PANTHER" id="PTHR43173">
    <property type="entry name" value="ABC1 FAMILY PROTEIN"/>
    <property type="match status" value="1"/>
</dbReference>
<sequence>MQSERSRKKRQALEKKKRNYKESLEKVAALDYRWVVPLAKNIRMKSQILAKFISFVFSDIATTPLLNKKTSVNRFALMRGLTRILFPQSETILTKIERSIQTLQESVGEISSEILTDTEVTQELLAPFIEMVCTAVEANPQLIALFGQPQILEDAFGPLGERISGIVSLIPALSTQAAERFPDLKETFFHALFSLNKEERNHIYILAENILGEVYKEKVFPLLKRTLSSDPRGKVLAPILSGAIEAIPGESCINALLSIACTPHNEISNGRVIAIAIQEIGGLYVKISQVISELCPPSLARELRTTQDDAGGIFPSIEKSWDYFTETLNREEYAFWQPYLILPKNPMRHFASASVGSLYNIQLNADGKELFGVDNVLIKIQRPKLRELFLIQSEHILKLTDDAHKALIEDISLTKSIRSELLGLVSTLRRAVLNYHKQSQEELNFILEEKNADKVRFALGENNSIQVPRFFQSYPTIVFMEKMNGIKVTKIIQTKYLARREIADTIAKEYIDLVFNKGVVWADPHPGNILYDDLSHQVSMIDLNPCFVWDVKTREEFKHLIYRLLLRDAAGVYRTLYHLVDNPESLHSNTILDDLGHFLNLSMGSASLTRFVGEFIKTLSENQIDLKVEVQAALRGLSQIALTTASISARNNFGRILRKQFTLKELVGTVWNVGIIRVSKVILSTLFEFTRQMPEYDIGPVLDERDISMLSSRTYELAQANVCHILFKRVSPEDHPNLKMSQDGQMLLITSDLYIEIIEKVRPASVRYVIEVPSRKWLKERQEFVKLASIARSFCTIECLEQLRRNSLDDYWRIVEAWSKDPFLKTVEETQLIGEVRIAARNLYSLRFANIWESIFSGLPYSAKIFWRFLMRVEFWKESSKQNYLVSQKKKFGDTLLTNLAYSSFFRIKILILEAILWYLRKKMSHLKFSMHLLPMSTQELENLILFGLSRNFTEYKSKFK</sequence>
<dbReference type="Pfam" id="PF03109">
    <property type="entry name" value="ABC1"/>
    <property type="match status" value="1"/>
</dbReference>
<dbReference type="RefSeq" id="WP_130607386.1">
    <property type="nucleotide sequence ID" value="NZ_AP019368.1"/>
</dbReference>
<dbReference type="InterPro" id="IPR004147">
    <property type="entry name" value="ABC1_dom"/>
</dbReference>
<organism evidence="3 4">
    <name type="scientific">Fluviispira sanaruensis</name>
    <dbReference type="NCBI Taxonomy" id="2493639"/>
    <lineage>
        <taxon>Bacteria</taxon>
        <taxon>Pseudomonadati</taxon>
        <taxon>Bdellovibrionota</taxon>
        <taxon>Oligoflexia</taxon>
        <taxon>Silvanigrellales</taxon>
        <taxon>Silvanigrellaceae</taxon>
        <taxon>Fluviispira</taxon>
    </lineage>
</organism>
<dbReference type="InterPro" id="IPR051130">
    <property type="entry name" value="Mito_struct-func_regulator"/>
</dbReference>
<proteinExistence type="predicted"/>
<keyword evidence="1" id="KW-0175">Coiled coil</keyword>
<keyword evidence="4" id="KW-1185">Reference proteome</keyword>
<dbReference type="PANTHER" id="PTHR43173:SF19">
    <property type="entry name" value="AARF DOMAIN-CONTAINING PROTEIN KINASE 1"/>
    <property type="match status" value="1"/>
</dbReference>
<dbReference type="InterPro" id="IPR011009">
    <property type="entry name" value="Kinase-like_dom_sf"/>
</dbReference>
<dbReference type="SUPFAM" id="SSF56112">
    <property type="entry name" value="Protein kinase-like (PK-like)"/>
    <property type="match status" value="1"/>
</dbReference>
<feature type="coiled-coil region" evidence="1">
    <location>
        <begin position="3"/>
        <end position="30"/>
    </location>
</feature>
<feature type="domain" description="ABC1 atypical kinase-like" evidence="2">
    <location>
        <begin position="350"/>
        <end position="574"/>
    </location>
</feature>
<gene>
    <name evidence="3" type="ORF">JCM31447_11310</name>
</gene>
<dbReference type="Proteomes" id="UP000291236">
    <property type="component" value="Chromosome"/>
</dbReference>
<dbReference type="OrthoDB" id="9795390at2"/>
<protein>
    <recommendedName>
        <fullName evidence="2">ABC1 atypical kinase-like domain-containing protein</fullName>
    </recommendedName>
</protein>